<feature type="transmembrane region" description="Helical" evidence="5">
    <location>
        <begin position="54"/>
        <end position="73"/>
    </location>
</feature>
<feature type="transmembrane region" description="Helical" evidence="5">
    <location>
        <begin position="80"/>
        <end position="98"/>
    </location>
</feature>
<evidence type="ECO:0000259" key="6">
    <source>
        <dbReference type="Pfam" id="PF06813"/>
    </source>
</evidence>
<feature type="transmembrane region" description="Helical" evidence="5">
    <location>
        <begin position="241"/>
        <end position="262"/>
    </location>
</feature>
<evidence type="ECO:0000256" key="2">
    <source>
        <dbReference type="ARBA" id="ARBA00022692"/>
    </source>
</evidence>
<evidence type="ECO:0000256" key="4">
    <source>
        <dbReference type="ARBA" id="ARBA00023136"/>
    </source>
</evidence>
<feature type="transmembrane region" description="Helical" evidence="5">
    <location>
        <begin position="110"/>
        <end position="133"/>
    </location>
</feature>
<evidence type="ECO:0000256" key="3">
    <source>
        <dbReference type="ARBA" id="ARBA00022989"/>
    </source>
</evidence>
<protein>
    <recommendedName>
        <fullName evidence="10">Nodulin-like domain-containing protein</fullName>
    </recommendedName>
</protein>
<keyword evidence="2 5" id="KW-0812">Transmembrane</keyword>
<evidence type="ECO:0000256" key="1">
    <source>
        <dbReference type="ARBA" id="ARBA00004141"/>
    </source>
</evidence>
<feature type="transmembrane region" description="Helical" evidence="5">
    <location>
        <begin position="356"/>
        <end position="375"/>
    </location>
</feature>
<dbReference type="GO" id="GO:0016020">
    <property type="term" value="C:membrane"/>
    <property type="evidence" value="ECO:0007669"/>
    <property type="project" value="UniProtKB-SubCell"/>
</dbReference>
<feature type="transmembrane region" description="Helical" evidence="5">
    <location>
        <begin position="12"/>
        <end position="34"/>
    </location>
</feature>
<feature type="transmembrane region" description="Helical" evidence="5">
    <location>
        <begin position="145"/>
        <end position="165"/>
    </location>
</feature>
<dbReference type="InterPro" id="IPR056555">
    <property type="entry name" value="NFD4_C"/>
</dbReference>
<feature type="transmembrane region" description="Helical" evidence="5">
    <location>
        <begin position="209"/>
        <end position="229"/>
    </location>
</feature>
<evidence type="ECO:0000256" key="5">
    <source>
        <dbReference type="SAM" id="Phobius"/>
    </source>
</evidence>
<dbReference type="PANTHER" id="PTHR21576:SF22">
    <property type="entry name" value="F25A4.25 PROTEIN"/>
    <property type="match status" value="1"/>
</dbReference>
<feature type="domain" description="NFD4 C-terminal" evidence="7">
    <location>
        <begin position="316"/>
        <end position="476"/>
    </location>
</feature>
<evidence type="ECO:0000259" key="7">
    <source>
        <dbReference type="Pfam" id="PF23262"/>
    </source>
</evidence>
<accession>A0A835RYI7</accession>
<dbReference type="PANTHER" id="PTHR21576">
    <property type="entry name" value="UNCHARACTERIZED NODULIN-LIKE PROTEIN"/>
    <property type="match status" value="1"/>
</dbReference>
<organism evidence="8 9">
    <name type="scientific">Vanilla planifolia</name>
    <name type="common">Vanilla</name>
    <dbReference type="NCBI Taxonomy" id="51239"/>
    <lineage>
        <taxon>Eukaryota</taxon>
        <taxon>Viridiplantae</taxon>
        <taxon>Streptophyta</taxon>
        <taxon>Embryophyta</taxon>
        <taxon>Tracheophyta</taxon>
        <taxon>Spermatophyta</taxon>
        <taxon>Magnoliopsida</taxon>
        <taxon>Liliopsida</taxon>
        <taxon>Asparagales</taxon>
        <taxon>Orchidaceae</taxon>
        <taxon>Vanilloideae</taxon>
        <taxon>Vanilleae</taxon>
        <taxon>Vanilla</taxon>
    </lineage>
</organism>
<dbReference type="AlphaFoldDB" id="A0A835RYI7"/>
<evidence type="ECO:0008006" key="10">
    <source>
        <dbReference type="Google" id="ProtNLM"/>
    </source>
</evidence>
<gene>
    <name evidence="8" type="ORF">HPP92_000703</name>
</gene>
<comment type="subcellular location">
    <subcellularLocation>
        <location evidence="1">Membrane</location>
        <topology evidence="1">Multi-pass membrane protein</topology>
    </subcellularLocation>
</comment>
<keyword evidence="4 5" id="KW-0472">Membrane</keyword>
<feature type="domain" description="Nodulin-like" evidence="6">
    <location>
        <begin position="11"/>
        <end position="259"/>
    </location>
</feature>
<dbReference type="EMBL" id="JADCNM010000001">
    <property type="protein sequence ID" value="KAG0500631.1"/>
    <property type="molecule type" value="Genomic_DNA"/>
</dbReference>
<dbReference type="CDD" id="cd17354">
    <property type="entry name" value="MFS_Mch1p_like"/>
    <property type="match status" value="1"/>
</dbReference>
<evidence type="ECO:0000313" key="8">
    <source>
        <dbReference type="EMBL" id="KAG0500631.1"/>
    </source>
</evidence>
<feature type="transmembrane region" description="Helical" evidence="5">
    <location>
        <begin position="446"/>
        <end position="470"/>
    </location>
</feature>
<evidence type="ECO:0000313" key="9">
    <source>
        <dbReference type="Proteomes" id="UP000639772"/>
    </source>
</evidence>
<comment type="caution">
    <text evidence="8">The sequence shown here is derived from an EMBL/GenBank/DDBJ whole genome shotgun (WGS) entry which is preliminary data.</text>
</comment>
<dbReference type="InterPro" id="IPR010658">
    <property type="entry name" value="Nodulin-like"/>
</dbReference>
<feature type="transmembrane region" description="Helical" evidence="5">
    <location>
        <begin position="318"/>
        <end position="336"/>
    </location>
</feature>
<feature type="transmembrane region" description="Helical" evidence="5">
    <location>
        <begin position="177"/>
        <end position="197"/>
    </location>
</feature>
<keyword evidence="3 5" id="KW-1133">Transmembrane helix</keyword>
<dbReference type="Proteomes" id="UP000639772">
    <property type="component" value="Chromosome 1"/>
</dbReference>
<dbReference type="Pfam" id="PF06813">
    <property type="entry name" value="Nodulin-like"/>
    <property type="match status" value="1"/>
</dbReference>
<reference evidence="8 9" key="1">
    <citation type="journal article" date="2020" name="Nat. Food">
        <title>A phased Vanilla planifolia genome enables genetic improvement of flavour and production.</title>
        <authorList>
            <person name="Hasing T."/>
            <person name="Tang H."/>
            <person name="Brym M."/>
            <person name="Khazi F."/>
            <person name="Huang T."/>
            <person name="Chambers A.H."/>
        </authorList>
    </citation>
    <scope>NUCLEOTIDE SEQUENCE [LARGE SCALE GENOMIC DNA]</scope>
    <source>
        <tissue evidence="8">Leaf</tissue>
    </source>
</reference>
<dbReference type="OrthoDB" id="410267at2759"/>
<dbReference type="Gene3D" id="1.20.1250.20">
    <property type="entry name" value="MFS general substrate transporter like domains"/>
    <property type="match status" value="1"/>
</dbReference>
<feature type="transmembrane region" description="Helical" evidence="5">
    <location>
        <begin position="387"/>
        <end position="408"/>
    </location>
</feature>
<dbReference type="InterPro" id="IPR036259">
    <property type="entry name" value="MFS_trans_sf"/>
</dbReference>
<name>A0A835RYI7_VANPL</name>
<proteinExistence type="predicted"/>
<dbReference type="Pfam" id="PF23262">
    <property type="entry name" value="NFD4_C"/>
    <property type="match status" value="1"/>
</dbReference>
<dbReference type="SUPFAM" id="SSF103473">
    <property type="entry name" value="MFS general substrate transporter"/>
    <property type="match status" value="2"/>
</dbReference>
<sequence length="508" mass="55458">MEALANLRRSKWMAVAASIWIQCTSGPSYCFGIYSPLLKSSQSYNQSTLNSVAFFKDVGANIGVVSGLLYSFSADCCGPWVVLATGAIQCFAGYFLMWLSVTGVLPRPPAALMCFYMLLAAHSQTFFNTVNVVSAVENFPTNRGTVVGIMKGFLGLSGAILIQIYKTLFNGKPSSFLLMLALLPSLLPLLLMCFVQVHHKSCGDDLRYLNEFSLIALAVAIYLMIVIIGEDFISLKTPVCFTIFLVLLLLVLCPVIVVFRALQSEYKSCSEYSHHARIRLIQDMSSEDHTDQKSSQDPIGLGSGENFNLFQAMSTSEFWLLFLVTACALGSGLATVNNISQIGSSLGYTSMETNTLVSLWSLWNFLGRFGGGYISDYFLRLKGCARPVFISLTLALMSFGHAIISTGLPGSLHVGSMMVGVCYGSQWSLMPAITSELFGLRHFGTIFNAVAIASPVGSYLLSVRVVGFIYDKETSSGMEVCKAREIKHGVPSLRPNHVQENKEAENLH</sequence>